<feature type="coiled-coil region" evidence="4">
    <location>
        <begin position="703"/>
        <end position="838"/>
    </location>
</feature>
<keyword evidence="7" id="KW-1185">Reference proteome</keyword>
<dbReference type="Gene3D" id="3.40.50.300">
    <property type="entry name" value="P-loop containing nucleotide triphosphate hydrolases"/>
    <property type="match status" value="2"/>
</dbReference>
<dbReference type="Proteomes" id="UP000019384">
    <property type="component" value="Unassembled WGS sequence"/>
</dbReference>
<feature type="coiled-coil region" evidence="4">
    <location>
        <begin position="210"/>
        <end position="283"/>
    </location>
</feature>
<evidence type="ECO:0000313" key="7">
    <source>
        <dbReference type="Proteomes" id="UP000019384"/>
    </source>
</evidence>
<dbReference type="HOGENOM" id="CLU_004969_2_0_1"/>
<dbReference type="EMBL" id="HG793131">
    <property type="protein sequence ID" value="CDK29837.1"/>
    <property type="molecule type" value="Genomic_DNA"/>
</dbReference>
<accession>W6MV95</accession>
<protein>
    <recommendedName>
        <fullName evidence="2">Structural maintenance of chromosomes protein 5</fullName>
    </recommendedName>
</protein>
<keyword evidence="3 4" id="KW-0175">Coiled coil</keyword>
<proteinExistence type="inferred from homology"/>
<reference evidence="6" key="1">
    <citation type="submission" date="2013-12" db="EMBL/GenBank/DDBJ databases">
        <authorList>
            <person name="Genoscope - CEA"/>
        </authorList>
    </citation>
    <scope>NUCLEOTIDE SEQUENCE</scope>
    <source>
        <strain evidence="6">CBS 1993</strain>
    </source>
</reference>
<sequence length="1096" mass="125194">MSLIDLGTFASAGNKRQKLDNNVLKNYAAGSIVRIKLKNFMAYSLTEINPGPSLNMIIGPNGTGKSTFVCAICIGLGGKLKYLGKETMNLDQFIKQGEESGYIETEIAYKGRTILVRRDLTRTRSNAGQWRVDGRDASEKRVQEILSEVNIQLGNLCQFLPQDRVAKFASLQPEELLTEVERSCGKGELLAQHEAISRLYSEKVQINMQIVNLRAEQEQLAETSKSLEEEVSKFEQYEQKKKEMEMFYRLFPYLEVDEAIQNVQRCQDIYKDANNVLKRLKQDTHPLKDRATQEEARVHEIDTRLAELQHSLKKVTQGLSGGRNYVSEVNGEITKIQTQLSSLDETIKTQRAKLVTTKKTLEGYQAELEELTQTVYSDEKVAELKAERQKLQHEATSLKENTEEHKAVWEELNDSMKDAERRIHSKSRQVGAPDRVSLLPMNTHGSVVKAVRALRSFEDQLGIKGKYFEPPCISLQVGAPYRCHVEKSLSWANQNAFTVVDHETYRILSKFLFEKVKVNVSIRTLSRNWRIRRDIETDQLGSYGFERYLIDAISGPKEVKQMLCENDKIHQIPVSLTELTEEQKSRLIIPGRGGRLPFMKFICGREIHNVRRSNYGKRQISSSVTALPDRAKVFVGTDLTEEAIERIQAGIKEAETQFAEFKSQKDLAEVEYRAARDKQKEFDNLVSEIADQLKSNSATIAKINRLRERIIGKENEYKTLKRTIEKTQDTSQQAIKHRQAIQNLVVRKLNRLEMMADLLRQENDFKEEIAKLSIDSICRKNVMASLEKLKEEFFEKEKEFIEKAERAKEALVEAKDIRKKKSQEVRAKAAEYSQEENQELALLAQSLKDADHFTFAFVNVRKDQLKNELALSSPDRASLGKLQENQRRLAEVEARLPNLETQAEKVVGDIKEIRDKWEPELTELISVCSKRFSHSFATVASAGEIRLAKEDEDFSKWRLEILVKFRDEAPLSVLDSYVQSGGEKSVSTALFVNSLQGLTSSPFRVVDEINQGMDARNERLVHKLIVETACESRNPDGTMCQYFLITPKLLTDLYYHANMSVHCVMSGPHLPDPTQNMNFLQLGMLKHFAEGEAVET</sequence>
<dbReference type="InterPro" id="IPR027417">
    <property type="entry name" value="P-loop_NTPase"/>
</dbReference>
<dbReference type="GO" id="GO:0016887">
    <property type="term" value="F:ATP hydrolysis activity"/>
    <property type="evidence" value="ECO:0007669"/>
    <property type="project" value="InterPro"/>
</dbReference>
<dbReference type="STRING" id="1382522.W6MV95"/>
<feature type="coiled-coil region" evidence="4">
    <location>
        <begin position="354"/>
        <end position="429"/>
    </location>
</feature>
<evidence type="ECO:0000256" key="3">
    <source>
        <dbReference type="ARBA" id="ARBA00023054"/>
    </source>
</evidence>
<dbReference type="InterPro" id="IPR038729">
    <property type="entry name" value="Rad50/SbcC_AAA"/>
</dbReference>
<name>W6MV95_9ASCO</name>
<dbReference type="GeneID" id="34523208"/>
<comment type="similarity">
    <text evidence="1">Belongs to the SMC family. SMC5 subfamily.</text>
</comment>
<dbReference type="GO" id="GO:0000724">
    <property type="term" value="P:double-strand break repair via homologous recombination"/>
    <property type="evidence" value="ECO:0007669"/>
    <property type="project" value="TreeGrafter"/>
</dbReference>
<dbReference type="RefSeq" id="XP_022461820.1">
    <property type="nucleotide sequence ID" value="XM_022602963.1"/>
</dbReference>
<evidence type="ECO:0000256" key="2">
    <source>
        <dbReference type="ARBA" id="ARBA00018687"/>
    </source>
</evidence>
<feature type="coiled-coil region" evidence="4">
    <location>
        <begin position="644"/>
        <end position="671"/>
    </location>
</feature>
<gene>
    <name evidence="6" type="ORF">KUCA_T00005831001</name>
</gene>
<dbReference type="GO" id="GO:0030915">
    <property type="term" value="C:Smc5-Smc6 complex"/>
    <property type="evidence" value="ECO:0007669"/>
    <property type="project" value="TreeGrafter"/>
</dbReference>
<dbReference type="OrthoDB" id="10254973at2759"/>
<dbReference type="GO" id="GO:0003697">
    <property type="term" value="F:single-stranded DNA binding"/>
    <property type="evidence" value="ECO:0007669"/>
    <property type="project" value="TreeGrafter"/>
</dbReference>
<organism evidence="6 7">
    <name type="scientific">Kuraishia capsulata CBS 1993</name>
    <dbReference type="NCBI Taxonomy" id="1382522"/>
    <lineage>
        <taxon>Eukaryota</taxon>
        <taxon>Fungi</taxon>
        <taxon>Dikarya</taxon>
        <taxon>Ascomycota</taxon>
        <taxon>Saccharomycotina</taxon>
        <taxon>Pichiomycetes</taxon>
        <taxon>Pichiales</taxon>
        <taxon>Pichiaceae</taxon>
        <taxon>Kuraishia</taxon>
    </lineage>
</organism>
<dbReference type="SUPFAM" id="SSF52540">
    <property type="entry name" value="P-loop containing nucleoside triphosphate hydrolases"/>
    <property type="match status" value="2"/>
</dbReference>
<dbReference type="Pfam" id="PF13476">
    <property type="entry name" value="AAA_23"/>
    <property type="match status" value="1"/>
</dbReference>
<evidence type="ECO:0000259" key="5">
    <source>
        <dbReference type="Pfam" id="PF13476"/>
    </source>
</evidence>
<dbReference type="GO" id="GO:0005634">
    <property type="term" value="C:nucleus"/>
    <property type="evidence" value="ECO:0007669"/>
    <property type="project" value="TreeGrafter"/>
</dbReference>
<dbReference type="Gene3D" id="1.10.287.1490">
    <property type="match status" value="1"/>
</dbReference>
<evidence type="ECO:0000313" key="6">
    <source>
        <dbReference type="EMBL" id="CDK29837.1"/>
    </source>
</evidence>
<feature type="domain" description="Rad50/SbcC-type AAA" evidence="5">
    <location>
        <begin position="34"/>
        <end position="240"/>
    </location>
</feature>
<reference evidence="6" key="2">
    <citation type="submission" date="2014-02" db="EMBL/GenBank/DDBJ databases">
        <title>Complete DNA sequence of /Kuraishia capsulata/ illustrates novel genomic features among budding yeasts (/Saccharomycotina/).</title>
        <authorList>
            <person name="Morales L."/>
            <person name="Noel B."/>
            <person name="Porcel B."/>
            <person name="Marcet-Houben M."/>
            <person name="Hullo M-F."/>
            <person name="Sacerdot C."/>
            <person name="Tekaia F."/>
            <person name="Leh-Louis V."/>
            <person name="Despons L."/>
            <person name="Khanna V."/>
            <person name="Aury J-M."/>
            <person name="Barbe V."/>
            <person name="Couloux A."/>
            <person name="Labadie K."/>
            <person name="Pelletier E."/>
            <person name="Souciet J-L."/>
            <person name="Boekhout T."/>
            <person name="Gabaldon T."/>
            <person name="Wincker P."/>
            <person name="Dujon B."/>
        </authorList>
    </citation>
    <scope>NUCLEOTIDE SEQUENCE</scope>
    <source>
        <strain evidence="6">CBS 1993</strain>
    </source>
</reference>
<evidence type="ECO:0000256" key="4">
    <source>
        <dbReference type="SAM" id="Coils"/>
    </source>
</evidence>
<dbReference type="PANTHER" id="PTHR45916:SF1">
    <property type="entry name" value="STRUCTURAL MAINTENANCE OF CHROMOSOMES PROTEIN 5"/>
    <property type="match status" value="1"/>
</dbReference>
<dbReference type="PANTHER" id="PTHR45916">
    <property type="entry name" value="STRUCTURAL MAINTENANCE OF CHROMOSOMES PROTEIN 5"/>
    <property type="match status" value="1"/>
</dbReference>
<evidence type="ECO:0000256" key="1">
    <source>
        <dbReference type="ARBA" id="ARBA00010171"/>
    </source>
</evidence>
<dbReference type="AlphaFoldDB" id="W6MV95"/>
<dbReference type="SUPFAM" id="SSF57997">
    <property type="entry name" value="Tropomyosin"/>
    <property type="match status" value="1"/>
</dbReference>